<feature type="transmembrane region" description="Helical" evidence="1">
    <location>
        <begin position="307"/>
        <end position="325"/>
    </location>
</feature>
<proteinExistence type="predicted"/>
<comment type="caution">
    <text evidence="3">The sequence shown here is derived from an EMBL/GenBank/DDBJ whole genome shotgun (WGS) entry which is preliminary data.</text>
</comment>
<gene>
    <name evidence="3" type="ORF">E0F76_12815</name>
</gene>
<keyword evidence="1" id="KW-1133">Transmembrane helix</keyword>
<dbReference type="RefSeq" id="WP_132006635.1">
    <property type="nucleotide sequence ID" value="NZ_SMFK01000008.1"/>
</dbReference>
<dbReference type="PANTHER" id="PTHR23028:SF134">
    <property type="entry name" value="PUTATIVE (AFU_ORTHOLOGUE AFUA_4G08520)-RELATED"/>
    <property type="match status" value="1"/>
</dbReference>
<keyword evidence="1" id="KW-0812">Transmembrane</keyword>
<keyword evidence="3" id="KW-0808">Transferase</keyword>
<accession>A0A4R5C9N9</accession>
<feature type="transmembrane region" description="Helical" evidence="1">
    <location>
        <begin position="115"/>
        <end position="133"/>
    </location>
</feature>
<feature type="transmembrane region" description="Helical" evidence="1">
    <location>
        <begin position="263"/>
        <end position="286"/>
    </location>
</feature>
<feature type="transmembrane region" description="Helical" evidence="1">
    <location>
        <begin position="213"/>
        <end position="231"/>
    </location>
</feature>
<dbReference type="Pfam" id="PF01757">
    <property type="entry name" value="Acyl_transf_3"/>
    <property type="match status" value="1"/>
</dbReference>
<feature type="transmembrane region" description="Helical" evidence="1">
    <location>
        <begin position="44"/>
        <end position="66"/>
    </location>
</feature>
<dbReference type="InterPro" id="IPR050879">
    <property type="entry name" value="Acyltransferase_3"/>
</dbReference>
<dbReference type="PANTHER" id="PTHR23028">
    <property type="entry name" value="ACETYLTRANSFERASE"/>
    <property type="match status" value="1"/>
</dbReference>
<dbReference type="InterPro" id="IPR002656">
    <property type="entry name" value="Acyl_transf_3_dom"/>
</dbReference>
<name>A0A4R5C9N9_9FLAO</name>
<dbReference type="OrthoDB" id="9796461at2"/>
<keyword evidence="1" id="KW-0472">Membrane</keyword>
<feature type="transmembrane region" description="Helical" evidence="1">
    <location>
        <begin position="176"/>
        <end position="193"/>
    </location>
</feature>
<reference evidence="3 4" key="1">
    <citation type="submission" date="2019-03" db="EMBL/GenBank/DDBJ databases">
        <title>Flavobacterium AR-3-4 sp. nov. isolated from arctic soil.</title>
        <authorList>
            <person name="Chaudhary D.K."/>
        </authorList>
    </citation>
    <scope>NUCLEOTIDE SEQUENCE [LARGE SCALE GENOMIC DNA]</scope>
    <source>
        <strain evidence="3 4">AR-3-4</strain>
    </source>
</reference>
<feature type="transmembrane region" description="Helical" evidence="1">
    <location>
        <begin position="12"/>
        <end position="32"/>
    </location>
</feature>
<feature type="transmembrane region" description="Helical" evidence="1">
    <location>
        <begin position="86"/>
        <end position="103"/>
    </location>
</feature>
<dbReference type="Proteomes" id="UP000295479">
    <property type="component" value="Unassembled WGS sequence"/>
</dbReference>
<sequence length="371" mass="42535">MQNGILKTKPHYPILDGLRGVAAIMVVAFHIFEAHATSHLDQIINHGYLAVDFFFLLSGFVIAYAYDDRWEKMSIGNFIKRRLIRLQPMVIMGMIIGALLFYFQDFALWPVIHDVPVWKMLLVMVIGFTLIPVSSSLDIRGWEEMHPLNGPGWSLFYEYIANIMYALFVRKFSKKWLSILVFLSGCALIHLAVTSPNGDIVGGWSLNLEHTHIGFARMMYPFFAGVLLFRLGKLTQIKNAFLWCSLFVIIALAMPRFGGGEHLWINGIYDSLIVILFFPLIIYLAASGEITGKFSTRLCKFFGDISYPIYITHYPIIYIYTGWVIDNKIPLIEAYPFSILVLISTIVLAYTCLKLYDIPIRKILKEKFLKF</sequence>
<keyword evidence="4" id="KW-1185">Reference proteome</keyword>
<organism evidence="3 4">
    <name type="scientific">Flavobacterium cellulosilyticum</name>
    <dbReference type="NCBI Taxonomy" id="2541731"/>
    <lineage>
        <taxon>Bacteria</taxon>
        <taxon>Pseudomonadati</taxon>
        <taxon>Bacteroidota</taxon>
        <taxon>Flavobacteriia</taxon>
        <taxon>Flavobacteriales</taxon>
        <taxon>Flavobacteriaceae</taxon>
        <taxon>Flavobacterium</taxon>
    </lineage>
</organism>
<feature type="domain" description="Acyltransferase 3" evidence="2">
    <location>
        <begin position="15"/>
        <end position="352"/>
    </location>
</feature>
<dbReference type="AlphaFoldDB" id="A0A4R5C9N9"/>
<dbReference type="EMBL" id="SMFK01000008">
    <property type="protein sequence ID" value="TDD95985.1"/>
    <property type="molecule type" value="Genomic_DNA"/>
</dbReference>
<evidence type="ECO:0000313" key="3">
    <source>
        <dbReference type="EMBL" id="TDD95985.1"/>
    </source>
</evidence>
<protein>
    <submittedName>
        <fullName evidence="3">Acyltransferase</fullName>
    </submittedName>
</protein>
<evidence type="ECO:0000313" key="4">
    <source>
        <dbReference type="Proteomes" id="UP000295479"/>
    </source>
</evidence>
<evidence type="ECO:0000259" key="2">
    <source>
        <dbReference type="Pfam" id="PF01757"/>
    </source>
</evidence>
<feature type="transmembrane region" description="Helical" evidence="1">
    <location>
        <begin position="240"/>
        <end position="257"/>
    </location>
</feature>
<dbReference type="GO" id="GO:0016747">
    <property type="term" value="F:acyltransferase activity, transferring groups other than amino-acyl groups"/>
    <property type="evidence" value="ECO:0007669"/>
    <property type="project" value="InterPro"/>
</dbReference>
<evidence type="ECO:0000256" key="1">
    <source>
        <dbReference type="SAM" id="Phobius"/>
    </source>
</evidence>
<feature type="transmembrane region" description="Helical" evidence="1">
    <location>
        <begin position="337"/>
        <end position="356"/>
    </location>
</feature>
<keyword evidence="3" id="KW-0012">Acyltransferase</keyword>